<dbReference type="EMBL" id="VZDO01000003">
    <property type="protein sequence ID" value="KAB0681348.1"/>
    <property type="molecule type" value="Genomic_DNA"/>
</dbReference>
<organism evidence="3 4">
    <name type="scientific">Plantimonas leprariae</name>
    <dbReference type="NCBI Taxonomy" id="2615207"/>
    <lineage>
        <taxon>Bacteria</taxon>
        <taxon>Pseudomonadati</taxon>
        <taxon>Pseudomonadota</taxon>
        <taxon>Alphaproteobacteria</taxon>
        <taxon>Hyphomicrobiales</taxon>
        <taxon>Aurantimonadaceae</taxon>
        <taxon>Plantimonas</taxon>
    </lineage>
</organism>
<dbReference type="AlphaFoldDB" id="A0A7V7PRF8"/>
<reference evidence="3 4" key="1">
    <citation type="submission" date="2019-09" db="EMBL/GenBank/DDBJ databases">
        <title>YIM 132180 draft genome.</title>
        <authorList>
            <person name="Zhang K."/>
        </authorList>
    </citation>
    <scope>NUCLEOTIDE SEQUENCE [LARGE SCALE GENOMIC DNA]</scope>
    <source>
        <strain evidence="3 4">YIM 132180</strain>
    </source>
</reference>
<feature type="region of interest" description="Disordered" evidence="1">
    <location>
        <begin position="82"/>
        <end position="126"/>
    </location>
</feature>
<name>A0A7V7PRF8_9HYPH</name>
<evidence type="ECO:0000256" key="1">
    <source>
        <dbReference type="SAM" id="MobiDB-lite"/>
    </source>
</evidence>
<feature type="signal peptide" evidence="2">
    <location>
        <begin position="1"/>
        <end position="28"/>
    </location>
</feature>
<evidence type="ECO:0000313" key="4">
    <source>
        <dbReference type="Proteomes" id="UP000432089"/>
    </source>
</evidence>
<keyword evidence="2" id="KW-0732">Signal</keyword>
<feature type="chain" id="PRO_5030740376" evidence="2">
    <location>
        <begin position="29"/>
        <end position="250"/>
    </location>
</feature>
<accession>A0A7V7PRF8</accession>
<dbReference type="Proteomes" id="UP000432089">
    <property type="component" value="Unassembled WGS sequence"/>
</dbReference>
<proteinExistence type="predicted"/>
<dbReference type="PROSITE" id="PS51257">
    <property type="entry name" value="PROKAR_LIPOPROTEIN"/>
    <property type="match status" value="1"/>
</dbReference>
<sequence length="250" mass="25653">MVSYRFPGALVAAGLVFCACPTWSQSFAQNGLVDPGWSDPAFASYLDAARARGATGRDPFGGTVEAPTFTLPVLGLPGVEGVGDAQERSASDGAALSRNVPDWPSCASPDPTVVTVPESPARSAGAPAGSWYTRTFDFGCVMVTLEGDRNDGGAAFADRSSPESGTADVSIFDENAGEGMNAEGRSTVEGPLGLTSPGSANIGLVLGNLTYGVTIDCVVPESYAYCRNTEGLRQFAKKLAVVGGAPSKEQ</sequence>
<evidence type="ECO:0000313" key="3">
    <source>
        <dbReference type="EMBL" id="KAB0681348.1"/>
    </source>
</evidence>
<dbReference type="RefSeq" id="WP_210248877.1">
    <property type="nucleotide sequence ID" value="NZ_VZDO01000003.1"/>
</dbReference>
<gene>
    <name evidence="3" type="ORF">F6X38_05535</name>
</gene>
<protein>
    <submittedName>
        <fullName evidence="3">Uncharacterized protein</fullName>
    </submittedName>
</protein>
<keyword evidence="4" id="KW-1185">Reference proteome</keyword>
<comment type="caution">
    <text evidence="3">The sequence shown here is derived from an EMBL/GenBank/DDBJ whole genome shotgun (WGS) entry which is preliminary data.</text>
</comment>
<evidence type="ECO:0000256" key="2">
    <source>
        <dbReference type="SAM" id="SignalP"/>
    </source>
</evidence>